<dbReference type="EMBL" id="CAJZBQ010000062">
    <property type="protein sequence ID" value="CAG9335447.1"/>
    <property type="molecule type" value="Genomic_DNA"/>
</dbReference>
<feature type="coiled-coil region" evidence="1">
    <location>
        <begin position="3"/>
        <end position="65"/>
    </location>
</feature>
<name>A0AAU9KDA5_9CILI</name>
<proteinExistence type="predicted"/>
<keyword evidence="3" id="KW-1185">Reference proteome</keyword>
<evidence type="ECO:0000313" key="3">
    <source>
        <dbReference type="Proteomes" id="UP001162131"/>
    </source>
</evidence>
<dbReference type="Proteomes" id="UP001162131">
    <property type="component" value="Unassembled WGS sequence"/>
</dbReference>
<accession>A0AAU9KDA5</accession>
<gene>
    <name evidence="2" type="ORF">BSTOLATCC_MIC63920</name>
</gene>
<evidence type="ECO:0000313" key="2">
    <source>
        <dbReference type="EMBL" id="CAG9335447.1"/>
    </source>
</evidence>
<dbReference type="AlphaFoldDB" id="A0AAU9KDA5"/>
<evidence type="ECO:0000256" key="1">
    <source>
        <dbReference type="SAM" id="Coils"/>
    </source>
</evidence>
<sequence length="173" mass="19630">MDVEKVRELLEQKEKYLRELAVKLSGHIQELSQVDEKISTLEEKIQLKNKKLKHKESQIEQEMKDKEIIITRIKGLEELLGSPNGSPSLTRSKTSSKVKTATNANYIQFYTKLKNEIETNPSTTSEAPAKVEEKKDAIEIEMGNASSIIEEEVDISKELEALGLGDLVKKYNK</sequence>
<protein>
    <submittedName>
        <fullName evidence="2">Uncharacterized protein</fullName>
    </submittedName>
</protein>
<comment type="caution">
    <text evidence="2">The sequence shown here is derived from an EMBL/GenBank/DDBJ whole genome shotgun (WGS) entry which is preliminary data.</text>
</comment>
<reference evidence="2" key="1">
    <citation type="submission" date="2021-09" db="EMBL/GenBank/DDBJ databases">
        <authorList>
            <consortium name="AG Swart"/>
            <person name="Singh M."/>
            <person name="Singh A."/>
            <person name="Seah K."/>
            <person name="Emmerich C."/>
        </authorList>
    </citation>
    <scope>NUCLEOTIDE SEQUENCE</scope>
    <source>
        <strain evidence="2">ATCC30299</strain>
    </source>
</reference>
<keyword evidence="1" id="KW-0175">Coiled coil</keyword>
<organism evidence="2 3">
    <name type="scientific">Blepharisma stoltei</name>
    <dbReference type="NCBI Taxonomy" id="1481888"/>
    <lineage>
        <taxon>Eukaryota</taxon>
        <taxon>Sar</taxon>
        <taxon>Alveolata</taxon>
        <taxon>Ciliophora</taxon>
        <taxon>Postciliodesmatophora</taxon>
        <taxon>Heterotrichea</taxon>
        <taxon>Heterotrichida</taxon>
        <taxon>Blepharismidae</taxon>
        <taxon>Blepharisma</taxon>
    </lineage>
</organism>